<reference evidence="2" key="2">
    <citation type="submission" date="2019-01" db="UniProtKB">
        <authorList>
            <consortium name="EnsemblPlants"/>
        </authorList>
    </citation>
    <scope>IDENTIFICATION</scope>
    <source>
        <strain evidence="2">cv. Heinz 1706</strain>
    </source>
</reference>
<dbReference type="Gramene" id="Solyc10g083075.1.1">
    <property type="protein sequence ID" value="Solyc10g083075.1.1"/>
    <property type="gene ID" value="Solyc10g083075.1"/>
</dbReference>
<dbReference type="AlphaFoldDB" id="A0A3Q7JG09"/>
<feature type="compositionally biased region" description="Polar residues" evidence="1">
    <location>
        <begin position="40"/>
        <end position="52"/>
    </location>
</feature>
<proteinExistence type="predicted"/>
<keyword evidence="3" id="KW-1185">Reference proteome</keyword>
<feature type="compositionally biased region" description="Low complexity" evidence="1">
    <location>
        <begin position="53"/>
        <end position="70"/>
    </location>
</feature>
<accession>A0A3Q7JG09</accession>
<evidence type="ECO:0000256" key="1">
    <source>
        <dbReference type="SAM" id="MobiDB-lite"/>
    </source>
</evidence>
<dbReference type="EnsemblPlants" id="Solyc10g083075.1.1">
    <property type="protein sequence ID" value="Solyc10g083075.1.1"/>
    <property type="gene ID" value="Solyc10g083075.1"/>
</dbReference>
<dbReference type="Proteomes" id="UP000004994">
    <property type="component" value="Chromosome 10"/>
</dbReference>
<feature type="region of interest" description="Disordered" evidence="1">
    <location>
        <begin position="15"/>
        <end position="81"/>
    </location>
</feature>
<name>A0A3Q7JG09_SOLLC</name>
<feature type="compositionally biased region" description="Low complexity" evidence="1">
    <location>
        <begin position="18"/>
        <end position="35"/>
    </location>
</feature>
<dbReference type="OMA" id="SYEYQET"/>
<protein>
    <submittedName>
        <fullName evidence="2">Uncharacterized protein</fullName>
    </submittedName>
</protein>
<dbReference type="InParanoid" id="A0A3Q7JG09"/>
<sequence length="133" mass="14295">MDSIDAYGETSRLILEGSSSRLSKSTNNSTSNKRLGYLPSNDSMDSYEYQETNSILNMSSSSSNDSISSNGLGYLPSNESMDATSILERSKSTSTTNTPFGFSTSEPPSPYFMSLIEAKADQIIATSTSNVIP</sequence>
<evidence type="ECO:0000313" key="3">
    <source>
        <dbReference type="Proteomes" id="UP000004994"/>
    </source>
</evidence>
<organism evidence="2">
    <name type="scientific">Solanum lycopersicum</name>
    <name type="common">Tomato</name>
    <name type="synonym">Lycopersicon esculentum</name>
    <dbReference type="NCBI Taxonomy" id="4081"/>
    <lineage>
        <taxon>Eukaryota</taxon>
        <taxon>Viridiplantae</taxon>
        <taxon>Streptophyta</taxon>
        <taxon>Embryophyta</taxon>
        <taxon>Tracheophyta</taxon>
        <taxon>Spermatophyta</taxon>
        <taxon>Magnoliopsida</taxon>
        <taxon>eudicotyledons</taxon>
        <taxon>Gunneridae</taxon>
        <taxon>Pentapetalae</taxon>
        <taxon>asterids</taxon>
        <taxon>lamiids</taxon>
        <taxon>Solanales</taxon>
        <taxon>Solanaceae</taxon>
        <taxon>Solanoideae</taxon>
        <taxon>Solaneae</taxon>
        <taxon>Solanum</taxon>
        <taxon>Solanum subgen. Lycopersicon</taxon>
    </lineage>
</organism>
<reference evidence="2" key="1">
    <citation type="journal article" date="2012" name="Nature">
        <title>The tomato genome sequence provides insights into fleshy fruit evolution.</title>
        <authorList>
            <consortium name="Tomato Genome Consortium"/>
        </authorList>
    </citation>
    <scope>NUCLEOTIDE SEQUENCE [LARGE SCALE GENOMIC DNA]</scope>
    <source>
        <strain evidence="2">cv. Heinz 1706</strain>
    </source>
</reference>
<evidence type="ECO:0000313" key="2">
    <source>
        <dbReference type="EnsemblPlants" id="Solyc10g083075.1.1"/>
    </source>
</evidence>